<evidence type="ECO:0000256" key="3">
    <source>
        <dbReference type="ARBA" id="ARBA00022737"/>
    </source>
</evidence>
<keyword evidence="1" id="KW-0433">Leucine-rich repeat</keyword>
<feature type="chain" id="PRO_5018976801" evidence="4">
    <location>
        <begin position="20"/>
        <end position="932"/>
    </location>
</feature>
<dbReference type="InterPro" id="IPR055353">
    <property type="entry name" value="DUF7619"/>
</dbReference>
<dbReference type="InterPro" id="IPR052574">
    <property type="entry name" value="CDIRP"/>
</dbReference>
<dbReference type="InterPro" id="IPR047589">
    <property type="entry name" value="DUF11_rpt"/>
</dbReference>
<dbReference type="RefSeq" id="WP_127340552.1">
    <property type="nucleotide sequence ID" value="NZ_QWDM01000020.1"/>
</dbReference>
<accession>A0A434A170</accession>
<dbReference type="InterPro" id="IPR026444">
    <property type="entry name" value="Secre_tail"/>
</dbReference>
<dbReference type="Gene3D" id="3.80.10.10">
    <property type="entry name" value="Ribonuclease Inhibitor"/>
    <property type="match status" value="2"/>
</dbReference>
<dbReference type="InterPro" id="IPR032675">
    <property type="entry name" value="LRR_dom_sf"/>
</dbReference>
<keyword evidence="3" id="KW-0677">Repeat</keyword>
<keyword evidence="8" id="KW-1185">Reference proteome</keyword>
<dbReference type="NCBIfam" id="TIGR04183">
    <property type="entry name" value="Por_Secre_tail"/>
    <property type="match status" value="1"/>
</dbReference>
<dbReference type="EMBL" id="QWDM01000020">
    <property type="protein sequence ID" value="RUT68112.1"/>
    <property type="molecule type" value="Genomic_DNA"/>
</dbReference>
<dbReference type="Pfam" id="PF18962">
    <property type="entry name" value="Por_Secre_tail"/>
    <property type="match status" value="1"/>
</dbReference>
<feature type="domain" description="Secretion system C-terminal sorting" evidence="5">
    <location>
        <begin position="860"/>
        <end position="930"/>
    </location>
</feature>
<reference evidence="8" key="1">
    <citation type="journal article" date="2019" name="Syst. Appl. Microbiol.">
        <title>Flavobacterium circumlabens sp. nov. and Flavobacterium cupreum sp. nov., two psychrotrophic species isolated from Antarctic environmental samples.</title>
        <authorList>
            <person name="Kralova S."/>
            <person name="Busse H.-J."/>
            <person name="Svec P."/>
            <person name="Maslanova I."/>
            <person name="Stankova E."/>
            <person name="Bartak M."/>
            <person name="Sedlacek I."/>
        </authorList>
    </citation>
    <scope>NUCLEOTIDE SEQUENCE [LARGE SCALE GENOMIC DNA]</scope>
    <source>
        <strain evidence="8">CCM 8825</strain>
    </source>
</reference>
<dbReference type="PANTHER" id="PTHR47566">
    <property type="match status" value="1"/>
</dbReference>
<dbReference type="NCBIfam" id="TIGR01451">
    <property type="entry name" value="B_ant_repeat"/>
    <property type="match status" value="1"/>
</dbReference>
<keyword evidence="2 4" id="KW-0732">Signal</keyword>
<dbReference type="Proteomes" id="UP000288102">
    <property type="component" value="Unassembled WGS sequence"/>
</dbReference>
<gene>
    <name evidence="7" type="ORF">D0817_22565</name>
</gene>
<sequence length="932" mass="103306">MKKIYFLLLALCFFNGLTAQVITIPDAVFKGILLKADITNSIAKDINGNAIKIDANNNSEIEVSEALNVYSLYTYILLSEGIVKDLSGIEYFSNLKDLNCSGFYSQNLDLSSLKNLEKLVCSETHQMKTLNISGLTKLKYLDTNHCVNLGSLNLSGLTNLEYLNCSQLPITSLNLSGLTKITELRCYKNVLTALDVTELVNLKKMYCFEGQLTTITLGKLSNLEYLDCRENQYLKTLNVSGLINLQSLYCRSTRLTTLDVSSLTNLKLLDIANTYRLIDINVLNCKNLVNFYCSNSLLTNLNVSNLANLTILDCSDSQLTNLNVTGCTALEQLDCGNNKFTTLNLGSLPNLKELDCSANTLLSTLETSNYPNLQTLTCDGSGISNLDVSGSLKLSSLYCQATKLAVLDVSHLKELESLGVRDNPLLTHLMIKNGKLYSGYSFLEDKPSHLKYLCVDEENINYYRPIAGKDCEINTYCNFIPGKAYYIVNGVNKFNFDNQGCVRNNSTYPNIKYTITNGTNSGDFYSNKDSFSIPVQEGTVNIRPVLENPGYFTVSPTSANISFPAQSSPFTQDFCISSNGVHQDLEVVLIPLEAARPGFDVKYKLIYRNKGNVTQSGTVNVAFDDAVLDILLSNPSVSAQALNSLSWNFANLQPFEKREIVFTLNANAPTENPAVNNGDILKFTTTIAAQETDETPADNLFTLNQTVVGSYDPNDKTCLEGSVITPDLIGQYVHYMIRFENTGTYPAQNIVVKDMIDLSKFDISTLVPTSSSHPFETKISKGNKVEFIFENIHLPFDDAHNDGYIAFKIKTKPTLVVGDSFTNEANIYFDYNFPILTNKAVSTFKTLGTHDFEFSNYLTLYPVPVTDRLNIHTTQTIEIKALEIYDILGQIVIAVPNAQSFAGVDVSRLARGTYFIKVKSDKGSSAMKFIKQ</sequence>
<feature type="domain" description="DUF7619" evidence="6">
    <location>
        <begin position="712"/>
        <end position="842"/>
    </location>
</feature>
<organism evidence="7 8">
    <name type="scientific">Flavobacterium cupreum</name>
    <dbReference type="NCBI Taxonomy" id="2133766"/>
    <lineage>
        <taxon>Bacteria</taxon>
        <taxon>Pseudomonadati</taxon>
        <taxon>Bacteroidota</taxon>
        <taxon>Flavobacteriia</taxon>
        <taxon>Flavobacteriales</taxon>
        <taxon>Flavobacteriaceae</taxon>
        <taxon>Flavobacterium</taxon>
    </lineage>
</organism>
<evidence type="ECO:0000313" key="7">
    <source>
        <dbReference type="EMBL" id="RUT68112.1"/>
    </source>
</evidence>
<name>A0A434A170_9FLAO</name>
<dbReference type="GO" id="GO:0035591">
    <property type="term" value="F:signaling adaptor activity"/>
    <property type="evidence" value="ECO:0007669"/>
    <property type="project" value="TreeGrafter"/>
</dbReference>
<proteinExistence type="predicted"/>
<dbReference type="Pfam" id="PF24595">
    <property type="entry name" value="DUF7619"/>
    <property type="match status" value="1"/>
</dbReference>
<evidence type="ECO:0000256" key="4">
    <source>
        <dbReference type="SAM" id="SignalP"/>
    </source>
</evidence>
<dbReference type="OrthoDB" id="1110367at2"/>
<evidence type="ECO:0000313" key="8">
    <source>
        <dbReference type="Proteomes" id="UP000288102"/>
    </source>
</evidence>
<protein>
    <submittedName>
        <fullName evidence="7">T9SS C-terminal target domain-containing protein</fullName>
    </submittedName>
</protein>
<evidence type="ECO:0000256" key="1">
    <source>
        <dbReference type="ARBA" id="ARBA00022614"/>
    </source>
</evidence>
<evidence type="ECO:0000259" key="5">
    <source>
        <dbReference type="Pfam" id="PF18962"/>
    </source>
</evidence>
<evidence type="ECO:0000256" key="2">
    <source>
        <dbReference type="ARBA" id="ARBA00022729"/>
    </source>
</evidence>
<evidence type="ECO:0000259" key="6">
    <source>
        <dbReference type="Pfam" id="PF24595"/>
    </source>
</evidence>
<comment type="caution">
    <text evidence="7">The sequence shown here is derived from an EMBL/GenBank/DDBJ whole genome shotgun (WGS) entry which is preliminary data.</text>
</comment>
<feature type="signal peptide" evidence="4">
    <location>
        <begin position="1"/>
        <end position="19"/>
    </location>
</feature>
<dbReference type="SUPFAM" id="SSF52058">
    <property type="entry name" value="L domain-like"/>
    <property type="match status" value="2"/>
</dbReference>
<dbReference type="PANTHER" id="PTHR47566:SF1">
    <property type="entry name" value="PROTEIN NUD1"/>
    <property type="match status" value="1"/>
</dbReference>
<dbReference type="AlphaFoldDB" id="A0A434A170"/>